<organism evidence="2 3">
    <name type="scientific">Phytophthora fragariae</name>
    <dbReference type="NCBI Taxonomy" id="53985"/>
    <lineage>
        <taxon>Eukaryota</taxon>
        <taxon>Sar</taxon>
        <taxon>Stramenopiles</taxon>
        <taxon>Oomycota</taxon>
        <taxon>Peronosporomycetes</taxon>
        <taxon>Peronosporales</taxon>
        <taxon>Peronosporaceae</taxon>
        <taxon>Phytophthora</taxon>
    </lineage>
</organism>
<dbReference type="AlphaFoldDB" id="A0A6A3H8I1"/>
<proteinExistence type="predicted"/>
<feature type="chain" id="PRO_5025546635" description="Secreted protein" evidence="1">
    <location>
        <begin position="17"/>
        <end position="76"/>
    </location>
</feature>
<reference evidence="2 3" key="1">
    <citation type="submission" date="2018-09" db="EMBL/GenBank/DDBJ databases">
        <title>Genomic investigation of the strawberry pathogen Phytophthora fragariae indicates pathogenicity is determined by transcriptional variation in three key races.</title>
        <authorList>
            <person name="Adams T.M."/>
            <person name="Armitage A.D."/>
            <person name="Sobczyk M.K."/>
            <person name="Bates H.J."/>
            <person name="Dunwell J.M."/>
            <person name="Nellist C.F."/>
            <person name="Harrison R.J."/>
        </authorList>
    </citation>
    <scope>NUCLEOTIDE SEQUENCE [LARGE SCALE GENOMIC DNA]</scope>
    <source>
        <strain evidence="2 3">SCRP245</strain>
    </source>
</reference>
<evidence type="ECO:0000313" key="2">
    <source>
        <dbReference type="EMBL" id="KAE8965457.1"/>
    </source>
</evidence>
<evidence type="ECO:0000313" key="3">
    <source>
        <dbReference type="Proteomes" id="UP000460718"/>
    </source>
</evidence>
<sequence>MYFLLGCVHLLFPAHSGRHLINHGCGTVQTDRSPTPKNRAIAVSTDSCCRFHSIRAGIGPHECSICLFLLFVKRNT</sequence>
<feature type="signal peptide" evidence="1">
    <location>
        <begin position="1"/>
        <end position="16"/>
    </location>
</feature>
<protein>
    <recommendedName>
        <fullName evidence="4">Secreted protein</fullName>
    </recommendedName>
</protein>
<dbReference type="Proteomes" id="UP000460718">
    <property type="component" value="Unassembled WGS sequence"/>
</dbReference>
<keyword evidence="1" id="KW-0732">Signal</keyword>
<comment type="caution">
    <text evidence="2">The sequence shown here is derived from an EMBL/GenBank/DDBJ whole genome shotgun (WGS) entry which is preliminary data.</text>
</comment>
<evidence type="ECO:0000256" key="1">
    <source>
        <dbReference type="SAM" id="SignalP"/>
    </source>
</evidence>
<dbReference type="EMBL" id="QXFW01004500">
    <property type="protein sequence ID" value="KAE8965457.1"/>
    <property type="molecule type" value="Genomic_DNA"/>
</dbReference>
<evidence type="ECO:0008006" key="4">
    <source>
        <dbReference type="Google" id="ProtNLM"/>
    </source>
</evidence>
<name>A0A6A3H8I1_9STRA</name>
<accession>A0A6A3H8I1</accession>
<gene>
    <name evidence="2" type="ORF">PF011_g28281</name>
</gene>